<dbReference type="PANTHER" id="PTHR46268">
    <property type="entry name" value="STRESS RESPONSE PROTEIN NHAX"/>
    <property type="match status" value="1"/>
</dbReference>
<name>A0A343TMW4_9EURY</name>
<comment type="similarity">
    <text evidence="1">Belongs to the universal stress protein A family.</text>
</comment>
<dbReference type="InterPro" id="IPR006015">
    <property type="entry name" value="Universal_stress_UspA"/>
</dbReference>
<organism evidence="3 4">
    <name type="scientific">Halalkaliarchaeum desulfuricum</name>
    <dbReference type="NCBI Taxonomy" id="2055893"/>
    <lineage>
        <taxon>Archaea</taxon>
        <taxon>Methanobacteriati</taxon>
        <taxon>Methanobacteriota</taxon>
        <taxon>Stenosarchaea group</taxon>
        <taxon>Halobacteria</taxon>
        <taxon>Halobacteriales</taxon>
        <taxon>Haloferacaceae</taxon>
        <taxon>Halalkaliarchaeum</taxon>
    </lineage>
</organism>
<proteinExistence type="inferred from homology"/>
<dbReference type="CDD" id="cd00293">
    <property type="entry name" value="USP-like"/>
    <property type="match status" value="1"/>
</dbReference>
<dbReference type="EMBL" id="CP025066">
    <property type="protein sequence ID" value="AUX10436.1"/>
    <property type="molecule type" value="Genomic_DNA"/>
</dbReference>
<dbReference type="InterPro" id="IPR014729">
    <property type="entry name" value="Rossmann-like_a/b/a_fold"/>
</dbReference>
<protein>
    <submittedName>
        <fullName evidence="3">Universal stress protein UspA</fullName>
    </submittedName>
</protein>
<dbReference type="Gene3D" id="3.40.50.620">
    <property type="entry name" value="HUPs"/>
    <property type="match status" value="1"/>
</dbReference>
<dbReference type="OrthoDB" id="105697at2157"/>
<sequence>MVEHVVIGVDESAKSRAAVQFVVDEWDELKVTLVHVLNPGEAASGGSVGGFPSGAEDWYEDANERGHRYLSDAAETIPDGFEVDTRVELGSPAERIVAVAEEEGADHIVLGSHGRSGVSRLLLGSVAERVVRTSPVPVTVIR</sequence>
<dbReference type="Proteomes" id="UP000263012">
    <property type="component" value="Chromosome"/>
</dbReference>
<keyword evidence="4" id="KW-1185">Reference proteome</keyword>
<dbReference type="Pfam" id="PF00582">
    <property type="entry name" value="Usp"/>
    <property type="match status" value="1"/>
</dbReference>
<dbReference type="KEGG" id="hdf:AArcSl_2821"/>
<dbReference type="AlphaFoldDB" id="A0A343TMW4"/>
<dbReference type="GeneID" id="37879178"/>
<dbReference type="InterPro" id="IPR006016">
    <property type="entry name" value="UspA"/>
</dbReference>
<evidence type="ECO:0000313" key="3">
    <source>
        <dbReference type="EMBL" id="AUX10436.1"/>
    </source>
</evidence>
<evidence type="ECO:0000256" key="1">
    <source>
        <dbReference type="ARBA" id="ARBA00008791"/>
    </source>
</evidence>
<evidence type="ECO:0000313" key="4">
    <source>
        <dbReference type="Proteomes" id="UP000263012"/>
    </source>
</evidence>
<gene>
    <name evidence="3" type="primary">uspA27</name>
    <name evidence="3" type="ORF">AArcSl_2821</name>
</gene>
<evidence type="ECO:0000259" key="2">
    <source>
        <dbReference type="Pfam" id="PF00582"/>
    </source>
</evidence>
<feature type="domain" description="UspA" evidence="2">
    <location>
        <begin position="1"/>
        <end position="142"/>
    </location>
</feature>
<dbReference type="PRINTS" id="PR01438">
    <property type="entry name" value="UNVRSLSTRESS"/>
</dbReference>
<accession>A0A343TMW4</accession>
<dbReference type="RefSeq" id="WP_119820701.1">
    <property type="nucleotide sequence ID" value="NZ_CP025066.1"/>
</dbReference>
<reference evidence="4" key="1">
    <citation type="submission" date="2017-11" db="EMBL/GenBank/DDBJ databases">
        <title>Phenotypic and genomic properties of facultatively anaerobic sulfur-reducing natronoarchaea from hypersaline soda lakes.</title>
        <authorList>
            <person name="Sorokin D.Y."/>
            <person name="Kublanov I.V."/>
            <person name="Roman P."/>
            <person name="Sinninghe Damste J.S."/>
            <person name="Golyshin P.N."/>
            <person name="Rojo D."/>
            <person name="Ciordia S."/>
            <person name="Mena M.D.C."/>
            <person name="Ferrer M."/>
            <person name="Messina E."/>
            <person name="Smedile F."/>
            <person name="La Spada G."/>
            <person name="La Cono V."/>
            <person name="Yakimov M.M."/>
        </authorList>
    </citation>
    <scope>NUCLEOTIDE SEQUENCE [LARGE SCALE GENOMIC DNA]</scope>
    <source>
        <strain evidence="4">AArc-Sl</strain>
    </source>
</reference>
<dbReference type="SUPFAM" id="SSF52402">
    <property type="entry name" value="Adenine nucleotide alpha hydrolases-like"/>
    <property type="match status" value="1"/>
</dbReference>
<dbReference type="PANTHER" id="PTHR46268:SF15">
    <property type="entry name" value="UNIVERSAL STRESS PROTEIN HP_0031"/>
    <property type="match status" value="1"/>
</dbReference>